<evidence type="ECO:0000313" key="2">
    <source>
        <dbReference type="EMBL" id="KAJ7687252.1"/>
    </source>
</evidence>
<keyword evidence="3" id="KW-1185">Reference proteome</keyword>
<dbReference type="Proteomes" id="UP001221757">
    <property type="component" value="Unassembled WGS sequence"/>
</dbReference>
<gene>
    <name evidence="2" type="ORF">B0H17DRAFT_1136378</name>
</gene>
<accession>A0AAD7DCK4</accession>
<protein>
    <submittedName>
        <fullName evidence="2">Uncharacterized protein</fullName>
    </submittedName>
</protein>
<feature type="region of interest" description="Disordered" evidence="1">
    <location>
        <begin position="1"/>
        <end position="45"/>
    </location>
</feature>
<organism evidence="2 3">
    <name type="scientific">Mycena rosella</name>
    <name type="common">Pink bonnet</name>
    <name type="synonym">Agaricus rosellus</name>
    <dbReference type="NCBI Taxonomy" id="1033263"/>
    <lineage>
        <taxon>Eukaryota</taxon>
        <taxon>Fungi</taxon>
        <taxon>Dikarya</taxon>
        <taxon>Basidiomycota</taxon>
        <taxon>Agaricomycotina</taxon>
        <taxon>Agaricomycetes</taxon>
        <taxon>Agaricomycetidae</taxon>
        <taxon>Agaricales</taxon>
        <taxon>Marasmiineae</taxon>
        <taxon>Mycenaceae</taxon>
        <taxon>Mycena</taxon>
    </lineage>
</organism>
<feature type="region of interest" description="Disordered" evidence="1">
    <location>
        <begin position="65"/>
        <end position="158"/>
    </location>
</feature>
<reference evidence="2" key="1">
    <citation type="submission" date="2023-03" db="EMBL/GenBank/DDBJ databases">
        <title>Massive genome expansion in bonnet fungi (Mycena s.s.) driven by repeated elements and novel gene families across ecological guilds.</title>
        <authorList>
            <consortium name="Lawrence Berkeley National Laboratory"/>
            <person name="Harder C.B."/>
            <person name="Miyauchi S."/>
            <person name="Viragh M."/>
            <person name="Kuo A."/>
            <person name="Thoen E."/>
            <person name="Andreopoulos B."/>
            <person name="Lu D."/>
            <person name="Skrede I."/>
            <person name="Drula E."/>
            <person name="Henrissat B."/>
            <person name="Morin E."/>
            <person name="Kohler A."/>
            <person name="Barry K."/>
            <person name="LaButti K."/>
            <person name="Morin E."/>
            <person name="Salamov A."/>
            <person name="Lipzen A."/>
            <person name="Mereny Z."/>
            <person name="Hegedus B."/>
            <person name="Baldrian P."/>
            <person name="Stursova M."/>
            <person name="Weitz H."/>
            <person name="Taylor A."/>
            <person name="Grigoriev I.V."/>
            <person name="Nagy L.G."/>
            <person name="Martin F."/>
            <person name="Kauserud H."/>
        </authorList>
    </citation>
    <scope>NUCLEOTIDE SEQUENCE</scope>
    <source>
        <strain evidence="2">CBHHK067</strain>
    </source>
</reference>
<evidence type="ECO:0000313" key="3">
    <source>
        <dbReference type="Proteomes" id="UP001221757"/>
    </source>
</evidence>
<sequence length="177" mass="19836">MGKQRTTSKQEIGEREDASPRAAAKALKACQPRRSHKGAAGIQQGELDAARALADMLRQKRRARIAARLTSPLPPSSEQESDLQRSESRAYVRRPIARGERMNEDESENDGGDEREGPQDQVDATRRSVHHKSSQQRDRRPQALRMCTPPSSSPPAEELEVRIPSFYKRLWAAADRG</sequence>
<feature type="compositionally biased region" description="Polar residues" evidence="1">
    <location>
        <begin position="1"/>
        <end position="10"/>
    </location>
</feature>
<feature type="compositionally biased region" description="Basic and acidic residues" evidence="1">
    <location>
        <begin position="112"/>
        <end position="126"/>
    </location>
</feature>
<comment type="caution">
    <text evidence="2">The sequence shown here is derived from an EMBL/GenBank/DDBJ whole genome shotgun (WGS) entry which is preliminary data.</text>
</comment>
<dbReference type="AlphaFoldDB" id="A0AAD7DCK4"/>
<proteinExistence type="predicted"/>
<dbReference type="EMBL" id="JARKIE010000089">
    <property type="protein sequence ID" value="KAJ7687252.1"/>
    <property type="molecule type" value="Genomic_DNA"/>
</dbReference>
<evidence type="ECO:0000256" key="1">
    <source>
        <dbReference type="SAM" id="MobiDB-lite"/>
    </source>
</evidence>
<name>A0AAD7DCK4_MYCRO</name>